<evidence type="ECO:0000259" key="1">
    <source>
        <dbReference type="Pfam" id="PF13304"/>
    </source>
</evidence>
<accession>A0A0C2MMN6</accession>
<dbReference type="Pfam" id="PF13476">
    <property type="entry name" value="AAA_23"/>
    <property type="match status" value="1"/>
</dbReference>
<dbReference type="InterPro" id="IPR038729">
    <property type="entry name" value="Rad50/SbcC_AAA"/>
</dbReference>
<dbReference type="PANTHER" id="PTHR43581:SF4">
    <property type="entry name" value="ATP_GTP PHOSPHATASE"/>
    <property type="match status" value="1"/>
</dbReference>
<dbReference type="Proteomes" id="UP000031668">
    <property type="component" value="Unassembled WGS sequence"/>
</dbReference>
<dbReference type="GO" id="GO:0016887">
    <property type="term" value="F:ATP hydrolysis activity"/>
    <property type="evidence" value="ECO:0007669"/>
    <property type="project" value="InterPro"/>
</dbReference>
<keyword evidence="4" id="KW-1185">Reference proteome</keyword>
<dbReference type="InterPro" id="IPR003959">
    <property type="entry name" value="ATPase_AAA_core"/>
</dbReference>
<dbReference type="Pfam" id="PF13304">
    <property type="entry name" value="AAA_21"/>
    <property type="match status" value="1"/>
</dbReference>
<proteinExistence type="predicted"/>
<gene>
    <name evidence="3" type="ORF">RF11_03934</name>
</gene>
<dbReference type="InterPro" id="IPR014555">
    <property type="entry name" value="RecF-like"/>
</dbReference>
<dbReference type="GO" id="GO:0005524">
    <property type="term" value="F:ATP binding"/>
    <property type="evidence" value="ECO:0007669"/>
    <property type="project" value="InterPro"/>
</dbReference>
<dbReference type="PANTHER" id="PTHR43581">
    <property type="entry name" value="ATP/GTP PHOSPHATASE"/>
    <property type="match status" value="1"/>
</dbReference>
<dbReference type="EMBL" id="JWZT01004851">
    <property type="protein sequence ID" value="KII62911.1"/>
    <property type="molecule type" value="Genomic_DNA"/>
</dbReference>
<feature type="domain" description="ATPase AAA-type core" evidence="1">
    <location>
        <begin position="294"/>
        <end position="358"/>
    </location>
</feature>
<evidence type="ECO:0000313" key="3">
    <source>
        <dbReference type="EMBL" id="KII62911.1"/>
    </source>
</evidence>
<dbReference type="Gene3D" id="3.40.50.300">
    <property type="entry name" value="P-loop containing nucleotide triphosphate hydrolases"/>
    <property type="match status" value="1"/>
</dbReference>
<protein>
    <submittedName>
        <fullName evidence="3">Uncharacterized protein</fullName>
    </submittedName>
</protein>
<organism evidence="3 4">
    <name type="scientific">Thelohanellus kitauei</name>
    <name type="common">Myxosporean</name>
    <dbReference type="NCBI Taxonomy" id="669202"/>
    <lineage>
        <taxon>Eukaryota</taxon>
        <taxon>Metazoa</taxon>
        <taxon>Cnidaria</taxon>
        <taxon>Myxozoa</taxon>
        <taxon>Myxosporea</taxon>
        <taxon>Bivalvulida</taxon>
        <taxon>Platysporina</taxon>
        <taxon>Myxobolidae</taxon>
        <taxon>Thelohanellus</taxon>
    </lineage>
</organism>
<evidence type="ECO:0000313" key="4">
    <source>
        <dbReference type="Proteomes" id="UP000031668"/>
    </source>
</evidence>
<dbReference type="OrthoDB" id="10072614at2759"/>
<sequence>MINKINVKNFKSIADLSLSFGRINLFIGENGSGKSTILEAIAFASAAEAGKLDAEFLENRGIRVTHPKLMRSQFSDDENVSPIVIELTVDDACGSRKYKINNENETYSEWKIETESKVDDDDVSLEEIYQKTSEYKLILDMLKTPAFIKLKDNFGKDDKEFQAILDEVTSKDFLKKVNRVSNYASATDKALTAKLSMLHGFVIYTPQYKQLLWLMREGAVRPLGIYGEGLFTLIKEITNKQQDALSDIEDGLRLIGWYDSMQLESPDISSGDGDVINIKDKYLSCLITQKSANEGFLYVLFYLAAIVSSDTPKIFAIDNIDTALNPKLCAKIMSYIAFLAKKYDKQIFLTTQNPATLDGLNLDDDEQKLFIASRKRNGSTTIKEFPRDKAPKNKSGDKIRLSEAMIRGYIGGLPKGF</sequence>
<comment type="caution">
    <text evidence="3">The sequence shown here is derived from an EMBL/GenBank/DDBJ whole genome shotgun (WGS) entry which is preliminary data.</text>
</comment>
<dbReference type="GO" id="GO:0006302">
    <property type="term" value="P:double-strand break repair"/>
    <property type="evidence" value="ECO:0007669"/>
    <property type="project" value="InterPro"/>
</dbReference>
<dbReference type="InterPro" id="IPR051396">
    <property type="entry name" value="Bact_Antivir_Def_Nuclease"/>
</dbReference>
<dbReference type="InterPro" id="IPR027417">
    <property type="entry name" value="P-loop_NTPase"/>
</dbReference>
<reference evidence="3 4" key="1">
    <citation type="journal article" date="2014" name="Genome Biol. Evol.">
        <title>The genome of the myxosporean Thelohanellus kitauei shows adaptations to nutrient acquisition within its fish host.</title>
        <authorList>
            <person name="Yang Y."/>
            <person name="Xiong J."/>
            <person name="Zhou Z."/>
            <person name="Huo F."/>
            <person name="Miao W."/>
            <person name="Ran C."/>
            <person name="Liu Y."/>
            <person name="Zhang J."/>
            <person name="Feng J."/>
            <person name="Wang M."/>
            <person name="Wang M."/>
            <person name="Wang L."/>
            <person name="Yao B."/>
        </authorList>
    </citation>
    <scope>NUCLEOTIDE SEQUENCE [LARGE SCALE GENOMIC DNA]</scope>
    <source>
        <strain evidence="3">Wuqing</strain>
    </source>
</reference>
<dbReference type="AlphaFoldDB" id="A0A0C2MMN6"/>
<name>A0A0C2MMN6_THEKT</name>
<evidence type="ECO:0000259" key="2">
    <source>
        <dbReference type="Pfam" id="PF13476"/>
    </source>
</evidence>
<dbReference type="SUPFAM" id="SSF52540">
    <property type="entry name" value="P-loop containing nucleoside triphosphate hydrolases"/>
    <property type="match status" value="1"/>
</dbReference>
<feature type="domain" description="Rad50/SbcC-type AAA" evidence="2">
    <location>
        <begin position="4"/>
        <end position="195"/>
    </location>
</feature>
<dbReference type="PIRSF" id="PIRSF029347">
    <property type="entry name" value="RecF"/>
    <property type="match status" value="1"/>
</dbReference>